<dbReference type="EMBL" id="BAABGZ010000006">
    <property type="protein sequence ID" value="GAA4347263.1"/>
    <property type="molecule type" value="Genomic_DNA"/>
</dbReference>
<dbReference type="Proteomes" id="UP001501153">
    <property type="component" value="Unassembled WGS sequence"/>
</dbReference>
<evidence type="ECO:0000256" key="2">
    <source>
        <dbReference type="SAM" id="SignalP"/>
    </source>
</evidence>
<evidence type="ECO:0000313" key="3">
    <source>
        <dbReference type="EMBL" id="GAA4347263.1"/>
    </source>
</evidence>
<feature type="chain" id="PRO_5045045494" description="Lipoprotein" evidence="2">
    <location>
        <begin position="24"/>
        <end position="112"/>
    </location>
</feature>
<proteinExistence type="predicted"/>
<dbReference type="PROSITE" id="PS51257">
    <property type="entry name" value="PROKAR_LIPOPROTEIN"/>
    <property type="match status" value="1"/>
</dbReference>
<reference evidence="4" key="1">
    <citation type="journal article" date="2019" name="Int. J. Syst. Evol. Microbiol.">
        <title>The Global Catalogue of Microorganisms (GCM) 10K type strain sequencing project: providing services to taxonomists for standard genome sequencing and annotation.</title>
        <authorList>
            <consortium name="The Broad Institute Genomics Platform"/>
            <consortium name="The Broad Institute Genome Sequencing Center for Infectious Disease"/>
            <person name="Wu L."/>
            <person name="Ma J."/>
        </authorList>
    </citation>
    <scope>NUCLEOTIDE SEQUENCE [LARGE SCALE GENOMIC DNA]</scope>
    <source>
        <strain evidence="4">JCM 17923</strain>
    </source>
</reference>
<keyword evidence="4" id="KW-1185">Reference proteome</keyword>
<accession>A0ABP8HY80</accession>
<evidence type="ECO:0008006" key="5">
    <source>
        <dbReference type="Google" id="ProtNLM"/>
    </source>
</evidence>
<evidence type="ECO:0000313" key="4">
    <source>
        <dbReference type="Proteomes" id="UP001501153"/>
    </source>
</evidence>
<feature type="compositionally biased region" description="Polar residues" evidence="1">
    <location>
        <begin position="92"/>
        <end position="112"/>
    </location>
</feature>
<feature type="region of interest" description="Disordered" evidence="1">
    <location>
        <begin position="32"/>
        <end position="112"/>
    </location>
</feature>
<feature type="signal peptide" evidence="2">
    <location>
        <begin position="1"/>
        <end position="23"/>
    </location>
</feature>
<evidence type="ECO:0000256" key="1">
    <source>
        <dbReference type="SAM" id="MobiDB-lite"/>
    </source>
</evidence>
<organism evidence="3 4">
    <name type="scientific">Hymenobacter saemangeumensis</name>
    <dbReference type="NCBI Taxonomy" id="1084522"/>
    <lineage>
        <taxon>Bacteria</taxon>
        <taxon>Pseudomonadati</taxon>
        <taxon>Bacteroidota</taxon>
        <taxon>Cytophagia</taxon>
        <taxon>Cytophagales</taxon>
        <taxon>Hymenobacteraceae</taxon>
        <taxon>Hymenobacter</taxon>
    </lineage>
</organism>
<comment type="caution">
    <text evidence="3">The sequence shown here is derived from an EMBL/GenBank/DDBJ whole genome shotgun (WGS) entry which is preliminary data.</text>
</comment>
<keyword evidence="2" id="KW-0732">Signal</keyword>
<gene>
    <name evidence="3" type="ORF">GCM10023185_02210</name>
</gene>
<dbReference type="RefSeq" id="WP_345233010.1">
    <property type="nucleotide sequence ID" value="NZ_BAABGZ010000006.1"/>
</dbReference>
<name>A0ABP8HY80_9BACT</name>
<sequence>MKLIPRSGLAFLLGASLALSLTACDYRYSPGLDNQRRDFSNAPGWRNEDINRDSINYKQRAPAPGGVGSAAAMANGTVDEQRASVPRRQGAASPSGQMAPVSEQSRPTESGE</sequence>
<feature type="compositionally biased region" description="Low complexity" evidence="1">
    <location>
        <begin position="61"/>
        <end position="74"/>
    </location>
</feature>
<protein>
    <recommendedName>
        <fullName evidence="5">Lipoprotein</fullName>
    </recommendedName>
</protein>